<evidence type="ECO:0000256" key="4">
    <source>
        <dbReference type="ARBA" id="ARBA00022617"/>
    </source>
</evidence>
<sequence length="78" mass="8543">MPIPDGDYEKGKKVFKQRCAQCHEITSLGTKTGPTLNGVIGRKSGMVAGFEYSAANKNKVRGFGEFLDFFWGAMFFGA</sequence>
<comment type="similarity">
    <text evidence="2 9">Belongs to the cytochrome c family.</text>
</comment>
<dbReference type="InterPro" id="IPR002327">
    <property type="entry name" value="Cyt_c_1A/1B"/>
</dbReference>
<keyword evidence="7 8" id="KW-0408">Iron</keyword>
<evidence type="ECO:0000256" key="7">
    <source>
        <dbReference type="ARBA" id="ARBA00023004"/>
    </source>
</evidence>
<evidence type="ECO:0000256" key="1">
    <source>
        <dbReference type="ARBA" id="ARBA00004569"/>
    </source>
</evidence>
<evidence type="ECO:0000256" key="8">
    <source>
        <dbReference type="PROSITE-ProRule" id="PRU00433"/>
    </source>
</evidence>
<evidence type="ECO:0000313" key="12">
    <source>
        <dbReference type="Proteomes" id="UP000095284"/>
    </source>
</evidence>
<keyword evidence="4 8" id="KW-0349">Heme</keyword>
<comment type="PTM">
    <text evidence="10">Binds 1 heme group per subunit.</text>
</comment>
<evidence type="ECO:0000313" key="13">
    <source>
        <dbReference type="WBParaSite" id="BXY_1294700.1"/>
    </source>
</evidence>
<dbReference type="GO" id="GO:0009055">
    <property type="term" value="F:electron transfer activity"/>
    <property type="evidence" value="ECO:0007669"/>
    <property type="project" value="InterPro"/>
</dbReference>
<dbReference type="GO" id="GO:0020037">
    <property type="term" value="F:heme binding"/>
    <property type="evidence" value="ECO:0007669"/>
    <property type="project" value="InterPro"/>
</dbReference>
<dbReference type="Pfam" id="PF00034">
    <property type="entry name" value="Cytochrom_C"/>
    <property type="match status" value="1"/>
</dbReference>
<dbReference type="InterPro" id="IPR036909">
    <property type="entry name" value="Cyt_c-like_dom_sf"/>
</dbReference>
<dbReference type="Gene3D" id="1.10.760.10">
    <property type="entry name" value="Cytochrome c-like domain"/>
    <property type="match status" value="1"/>
</dbReference>
<evidence type="ECO:0000256" key="10">
    <source>
        <dbReference type="RuleBase" id="RU004427"/>
    </source>
</evidence>
<dbReference type="Proteomes" id="UP000095284">
    <property type="component" value="Unplaced"/>
</dbReference>
<dbReference type="PROSITE" id="PS51007">
    <property type="entry name" value="CYTC"/>
    <property type="match status" value="1"/>
</dbReference>
<dbReference type="PRINTS" id="PR00604">
    <property type="entry name" value="CYTCHRMECIAB"/>
</dbReference>
<keyword evidence="6 10" id="KW-0249">Electron transport</keyword>
<comment type="subcellular location">
    <subcellularLocation>
        <location evidence="1">Mitochondrion intermembrane space</location>
    </subcellularLocation>
</comment>
<keyword evidence="10" id="KW-0496">Mitochondrion</keyword>
<protein>
    <submittedName>
        <fullName evidence="13">Cytochrome c domain-containing protein</fullName>
    </submittedName>
</protein>
<feature type="domain" description="Cytochrome c" evidence="11">
    <location>
        <begin position="6"/>
        <end position="78"/>
    </location>
</feature>
<dbReference type="WBParaSite" id="BXY_1294700.1">
    <property type="protein sequence ID" value="BXY_1294700.1"/>
    <property type="gene ID" value="BXY_1294700"/>
</dbReference>
<evidence type="ECO:0000256" key="3">
    <source>
        <dbReference type="ARBA" id="ARBA00022448"/>
    </source>
</evidence>
<dbReference type="SUPFAM" id="SSF46626">
    <property type="entry name" value="Cytochrome c"/>
    <property type="match status" value="1"/>
</dbReference>
<evidence type="ECO:0000259" key="11">
    <source>
        <dbReference type="PROSITE" id="PS51007"/>
    </source>
</evidence>
<organism evidence="12 13">
    <name type="scientific">Bursaphelenchus xylophilus</name>
    <name type="common">Pinewood nematode worm</name>
    <name type="synonym">Aphelenchoides xylophilus</name>
    <dbReference type="NCBI Taxonomy" id="6326"/>
    <lineage>
        <taxon>Eukaryota</taxon>
        <taxon>Metazoa</taxon>
        <taxon>Ecdysozoa</taxon>
        <taxon>Nematoda</taxon>
        <taxon>Chromadorea</taxon>
        <taxon>Rhabditida</taxon>
        <taxon>Tylenchina</taxon>
        <taxon>Tylenchomorpha</taxon>
        <taxon>Aphelenchoidea</taxon>
        <taxon>Aphelenchoididae</taxon>
        <taxon>Bursaphelenchus</taxon>
    </lineage>
</organism>
<evidence type="ECO:0000256" key="2">
    <source>
        <dbReference type="ARBA" id="ARBA00006488"/>
    </source>
</evidence>
<comment type="function">
    <text evidence="10">Electron carrier protein. The oxidized form of the cytochrome c heme group can accept an electron from the heme group of the cytochrome c1 subunit of cytochrome reductase. Cytochrome c then transfers this electron to the cytochrome oxidase complex, the final protein carrier in the mitochondrial electron-transport chain.</text>
</comment>
<dbReference type="PANTHER" id="PTHR11961">
    <property type="entry name" value="CYTOCHROME C"/>
    <property type="match status" value="1"/>
</dbReference>
<keyword evidence="5 8" id="KW-0479">Metal-binding</keyword>
<dbReference type="GO" id="GO:0046872">
    <property type="term" value="F:metal ion binding"/>
    <property type="evidence" value="ECO:0007669"/>
    <property type="project" value="UniProtKB-KW"/>
</dbReference>
<keyword evidence="3 10" id="KW-0813">Transport</keyword>
<dbReference type="eggNOG" id="KOG3453">
    <property type="taxonomic scope" value="Eukaryota"/>
</dbReference>
<keyword evidence="10" id="KW-0679">Respiratory chain</keyword>
<proteinExistence type="inferred from homology"/>
<name>A0A1I7SIS4_BURXY</name>
<evidence type="ECO:0000256" key="6">
    <source>
        <dbReference type="ARBA" id="ARBA00022982"/>
    </source>
</evidence>
<dbReference type="AlphaFoldDB" id="A0A1I7SIS4"/>
<accession>A0A1I7SIS4</accession>
<reference evidence="13" key="1">
    <citation type="submission" date="2016-11" db="UniProtKB">
        <authorList>
            <consortium name="WormBaseParasite"/>
        </authorList>
    </citation>
    <scope>IDENTIFICATION</scope>
</reference>
<evidence type="ECO:0000256" key="5">
    <source>
        <dbReference type="ARBA" id="ARBA00022723"/>
    </source>
</evidence>
<dbReference type="GO" id="GO:0005758">
    <property type="term" value="C:mitochondrial intermembrane space"/>
    <property type="evidence" value="ECO:0007669"/>
    <property type="project" value="UniProtKB-SubCell"/>
</dbReference>
<evidence type="ECO:0000256" key="9">
    <source>
        <dbReference type="RuleBase" id="RU004426"/>
    </source>
</evidence>
<dbReference type="InterPro" id="IPR009056">
    <property type="entry name" value="Cyt_c-like_dom"/>
</dbReference>